<comment type="subcellular location">
    <subcellularLocation>
        <location evidence="2">Mitochondrion</location>
    </subcellularLocation>
    <subcellularLocation>
        <location evidence="13">Plastid</location>
        <location evidence="13">Chloroplast</location>
    </subcellularLocation>
</comment>
<name>A0A978UVF2_ZIZJJ</name>
<protein>
    <recommendedName>
        <fullName evidence="5 13">Protoporphyrinogen oxidase</fullName>
        <ecNumber evidence="5 13">1.3.3.4</ecNumber>
    </recommendedName>
</protein>
<dbReference type="EC" id="1.3.3.4" evidence="5 13"/>
<dbReference type="GO" id="GO:0005739">
    <property type="term" value="C:mitochondrion"/>
    <property type="evidence" value="ECO:0007669"/>
    <property type="project" value="UniProtKB-SubCell"/>
</dbReference>
<dbReference type="PANTHER" id="PTHR42923">
    <property type="entry name" value="PROTOPORPHYRINOGEN OXIDASE"/>
    <property type="match status" value="1"/>
</dbReference>
<proteinExistence type="inferred from homology"/>
<dbReference type="GO" id="GO:0006782">
    <property type="term" value="P:protoporphyrinogen IX biosynthetic process"/>
    <property type="evidence" value="ECO:0007669"/>
    <property type="project" value="UniProtKB-UniRule"/>
</dbReference>
<evidence type="ECO:0000259" key="14">
    <source>
        <dbReference type="Pfam" id="PF01593"/>
    </source>
</evidence>
<dbReference type="AlphaFoldDB" id="A0A978UVF2"/>
<gene>
    <name evidence="15" type="ORF">FEM48_Zijuj09G0215200</name>
</gene>
<dbReference type="SUPFAM" id="SSF54373">
    <property type="entry name" value="FAD-linked reductases, C-terminal domain"/>
    <property type="match status" value="1"/>
</dbReference>
<comment type="cofactor">
    <cofactor evidence="13">
        <name>FAD</name>
        <dbReference type="ChEBI" id="CHEBI:57692"/>
    </cofactor>
    <text evidence="13">Binds 1 FAD per subunit.</text>
</comment>
<comment type="similarity">
    <text evidence="4 13">Belongs to the protoporphyrinogen/coproporphyrinogen oxidase family. Protoporphyrinogen oxidase subfamily.</text>
</comment>
<keyword evidence="6 13" id="KW-0285">Flavoprotein</keyword>
<comment type="caution">
    <text evidence="15">The sequence shown here is derived from an EMBL/GenBank/DDBJ whole genome shotgun (WGS) entry which is preliminary data.</text>
</comment>
<comment type="function">
    <text evidence="1 13">Catalyzes the 6-electron oxidation of protoporphyrinogen-IX to form protoporphyrin-IX.</text>
</comment>
<feature type="domain" description="Amine oxidase" evidence="14">
    <location>
        <begin position="50"/>
        <end position="482"/>
    </location>
</feature>
<organism evidence="15 16">
    <name type="scientific">Ziziphus jujuba var. spinosa</name>
    <dbReference type="NCBI Taxonomy" id="714518"/>
    <lineage>
        <taxon>Eukaryota</taxon>
        <taxon>Viridiplantae</taxon>
        <taxon>Streptophyta</taxon>
        <taxon>Embryophyta</taxon>
        <taxon>Tracheophyta</taxon>
        <taxon>Spermatophyta</taxon>
        <taxon>Magnoliopsida</taxon>
        <taxon>eudicotyledons</taxon>
        <taxon>Gunneridae</taxon>
        <taxon>Pentapetalae</taxon>
        <taxon>rosids</taxon>
        <taxon>fabids</taxon>
        <taxon>Rosales</taxon>
        <taxon>Rhamnaceae</taxon>
        <taxon>Paliureae</taxon>
        <taxon>Ziziphus</taxon>
    </lineage>
</organism>
<evidence type="ECO:0000313" key="15">
    <source>
        <dbReference type="EMBL" id="KAH7518852.1"/>
    </source>
</evidence>
<sequence>MSQVILFLSETPKKSIGFGTIKHCKIMEKNSSSFECSAERVAVVGAGVRLAAAYKLKSHGLNVMVFETEGRTRGKLRSVSHDGLIWDERANTMAYVDSKYIYFHELISFFLLLLQPISQNKQYIVRDGSPVLIPTNALASIKSNILSTKSKFQIILEPFLWKKRSSSDVSDHSQESVGGFFQCYFGKEVVDYLIDPFVEGTSTGDPEYLSMRYSFPDLWNLEERFGSFIAGAIQSKLSSRKEKSGEKKGSLKKTKHQCGSFSFKGGMQTLADTLSKEIGVDEIKLNSKVLSLSYCPDGKSARENWSVSFAAKHVNRSQALSVDTVIVTLSYMPLSVIITTFMKENVKRPLEGFGVLVPSKEQNNGLKTLATLFSSMMVPDRTPNDLYLYTTFVGGSQNKELVNSSTDELKQVVISDLRQLLGAEGEPKFKAFPLYGYNYDSVIAGIEKMEKILPGFFYAANQRGGLPVGKAIASECNAAELVVSYLESSSDGK</sequence>
<dbReference type="InterPro" id="IPR002937">
    <property type="entry name" value="Amino_oxidase"/>
</dbReference>
<evidence type="ECO:0000256" key="5">
    <source>
        <dbReference type="ARBA" id="ARBA00012867"/>
    </source>
</evidence>
<dbReference type="Gene3D" id="3.90.660.20">
    <property type="entry name" value="Protoporphyrinogen oxidase, mitochondrial, domain 2"/>
    <property type="match status" value="1"/>
</dbReference>
<comment type="catalytic activity">
    <reaction evidence="12 13">
        <text>protoporphyrinogen IX + 3 O2 = protoporphyrin IX + 3 H2O2</text>
        <dbReference type="Rhea" id="RHEA:25576"/>
        <dbReference type="ChEBI" id="CHEBI:15379"/>
        <dbReference type="ChEBI" id="CHEBI:16240"/>
        <dbReference type="ChEBI" id="CHEBI:57306"/>
        <dbReference type="ChEBI" id="CHEBI:57307"/>
        <dbReference type="EC" id="1.3.3.4"/>
    </reaction>
</comment>
<evidence type="ECO:0000256" key="3">
    <source>
        <dbReference type="ARBA" id="ARBA00005073"/>
    </source>
</evidence>
<dbReference type="Proteomes" id="UP000813462">
    <property type="component" value="Unassembled WGS sequence"/>
</dbReference>
<evidence type="ECO:0000256" key="11">
    <source>
        <dbReference type="ARBA" id="ARBA00023244"/>
    </source>
</evidence>
<dbReference type="Gene3D" id="1.10.3110.10">
    <property type="entry name" value="protoporphyrinogen ix oxidase, domain 3"/>
    <property type="match status" value="1"/>
</dbReference>
<dbReference type="InterPro" id="IPR036188">
    <property type="entry name" value="FAD/NAD-bd_sf"/>
</dbReference>
<evidence type="ECO:0000313" key="16">
    <source>
        <dbReference type="Proteomes" id="UP000813462"/>
    </source>
</evidence>
<dbReference type="NCBIfam" id="TIGR00562">
    <property type="entry name" value="proto_IX_ox"/>
    <property type="match status" value="1"/>
</dbReference>
<evidence type="ECO:0000256" key="4">
    <source>
        <dbReference type="ARBA" id="ARBA00010551"/>
    </source>
</evidence>
<evidence type="ECO:0000256" key="12">
    <source>
        <dbReference type="ARBA" id="ARBA00047554"/>
    </source>
</evidence>
<evidence type="ECO:0000256" key="6">
    <source>
        <dbReference type="ARBA" id="ARBA00022630"/>
    </source>
</evidence>
<keyword evidence="7 13" id="KW-0274">FAD</keyword>
<dbReference type="Gene3D" id="3.50.50.60">
    <property type="entry name" value="FAD/NAD(P)-binding domain"/>
    <property type="match status" value="1"/>
</dbReference>
<keyword evidence="10 13" id="KW-0350">Heme biosynthesis</keyword>
<evidence type="ECO:0000256" key="9">
    <source>
        <dbReference type="ARBA" id="ARBA00023128"/>
    </source>
</evidence>
<keyword evidence="9" id="KW-0496">Mitochondrion</keyword>
<dbReference type="PANTHER" id="PTHR42923:SF44">
    <property type="entry name" value="PROTOPORPHYRINOGEN OXIDASE 2, CHLOROPLASTIC_MITOCHONDRIAL"/>
    <property type="match status" value="1"/>
</dbReference>
<dbReference type="InterPro" id="IPR050464">
    <property type="entry name" value="Zeta_carotene_desat/Oxidored"/>
</dbReference>
<dbReference type="GO" id="GO:0004729">
    <property type="term" value="F:oxygen-dependent protoporphyrinogen oxidase activity"/>
    <property type="evidence" value="ECO:0007669"/>
    <property type="project" value="UniProtKB-UniRule"/>
</dbReference>
<reference evidence="15" key="1">
    <citation type="journal article" date="2021" name="Front. Plant Sci.">
        <title>Chromosome-Scale Genome Assembly for Chinese Sour Jujube and Insights Into Its Genome Evolution and Domestication Signature.</title>
        <authorList>
            <person name="Shen L.-Y."/>
            <person name="Luo H."/>
            <person name="Wang X.-L."/>
            <person name="Wang X.-M."/>
            <person name="Qiu X.-J."/>
            <person name="Liu H."/>
            <person name="Zhou S.-S."/>
            <person name="Jia K.-H."/>
            <person name="Nie S."/>
            <person name="Bao Y.-T."/>
            <person name="Zhang R.-G."/>
            <person name="Yun Q.-Z."/>
            <person name="Chai Y.-H."/>
            <person name="Lu J.-Y."/>
            <person name="Li Y."/>
            <person name="Zhao S.-W."/>
            <person name="Mao J.-F."/>
            <person name="Jia S.-G."/>
            <person name="Mao Y.-M."/>
        </authorList>
    </citation>
    <scope>NUCLEOTIDE SEQUENCE</scope>
    <source>
        <strain evidence="15">AT0</strain>
        <tissue evidence="15">Leaf</tissue>
    </source>
</reference>
<evidence type="ECO:0000256" key="1">
    <source>
        <dbReference type="ARBA" id="ARBA00002600"/>
    </source>
</evidence>
<evidence type="ECO:0000256" key="8">
    <source>
        <dbReference type="ARBA" id="ARBA00023002"/>
    </source>
</evidence>
<keyword evidence="11 13" id="KW-0627">Porphyrin biosynthesis</keyword>
<dbReference type="Pfam" id="PF01593">
    <property type="entry name" value="Amino_oxidase"/>
    <property type="match status" value="1"/>
</dbReference>
<dbReference type="FunFam" id="1.10.3110.10:FF:000003">
    <property type="entry name" value="Protoporphyrinogen oxidase"/>
    <property type="match status" value="1"/>
</dbReference>
<accession>A0A978UVF2</accession>
<evidence type="ECO:0000256" key="2">
    <source>
        <dbReference type="ARBA" id="ARBA00004173"/>
    </source>
</evidence>
<dbReference type="InterPro" id="IPR004572">
    <property type="entry name" value="Protoporphyrinogen_oxidase"/>
</dbReference>
<dbReference type="EMBL" id="JAEACU010000009">
    <property type="protein sequence ID" value="KAH7518852.1"/>
    <property type="molecule type" value="Genomic_DNA"/>
</dbReference>
<evidence type="ECO:0000256" key="13">
    <source>
        <dbReference type="RuleBase" id="RU367069"/>
    </source>
</evidence>
<evidence type="ECO:0000256" key="7">
    <source>
        <dbReference type="ARBA" id="ARBA00022827"/>
    </source>
</evidence>
<dbReference type="SUPFAM" id="SSF51905">
    <property type="entry name" value="FAD/NAD(P)-binding domain"/>
    <property type="match status" value="1"/>
</dbReference>
<comment type="pathway">
    <text evidence="3 13">Porphyrin-containing compound metabolism; protoporphyrin-IX biosynthesis; protoporphyrin-IX from protoporphyrinogen-IX: step 1/1.</text>
</comment>
<evidence type="ECO:0000256" key="10">
    <source>
        <dbReference type="ARBA" id="ARBA00023133"/>
    </source>
</evidence>
<keyword evidence="8 13" id="KW-0560">Oxidoreductase</keyword>
<dbReference type="GO" id="GO:0009534">
    <property type="term" value="C:chloroplast thylakoid"/>
    <property type="evidence" value="ECO:0007669"/>
    <property type="project" value="TreeGrafter"/>
</dbReference>